<dbReference type="InterPro" id="IPR021452">
    <property type="entry name" value="DUF3103"/>
</dbReference>
<evidence type="ECO:0000313" key="1">
    <source>
        <dbReference type="EMBL" id="SFF56531.1"/>
    </source>
</evidence>
<name>A0A1I2JUT2_9BACT</name>
<protein>
    <recommendedName>
        <fullName evidence="3">DUF3103 domain-containing protein</fullName>
    </recommendedName>
</protein>
<sequence length="417" mass="46943">MKVNQKGKFPNFQISKFPNFQISKFPNFQINGLFLLKNQILATLLLCLLVLGGCKNGLNEIGENTSLYTQRIVPLNEATNDVMTAKQLNFNYVEINENLDKFALTLALKMKEKEIRELIKEEALKMFDGDYDILYKTFKNLKTKEGATIEENLVKTNRDIRSQSAKIPLFQISVPVGCEGWNTDSFVPLVAVAPQGIRENEVLAIKAYDANGSVHYLSAKETPKEPIIVVGMSERTDLEGNVFKGYGPPKKISSNGRLQNSPEYLGRLYSTNPTEIESWWLGDWDMRLNVIISSNGGQSASRIIDNMNFSASQTCVSETHGGGQNGCYFGDFLFTWLPLYGEIVNYNWIEDDGGGWINELQVQATFNFLGQNITVNTSIPQKPFDRNLGLQPIWKGEPSGRYYGSSSVFSFQIFFTM</sequence>
<proteinExistence type="predicted"/>
<dbReference type="Proteomes" id="UP000199513">
    <property type="component" value="Unassembled WGS sequence"/>
</dbReference>
<dbReference type="EMBL" id="FONY01000059">
    <property type="protein sequence ID" value="SFF56531.1"/>
    <property type="molecule type" value="Genomic_DNA"/>
</dbReference>
<organism evidence="1 2">
    <name type="scientific">Thermoflexibacter ruber</name>
    <dbReference type="NCBI Taxonomy" id="1003"/>
    <lineage>
        <taxon>Bacteria</taxon>
        <taxon>Pseudomonadati</taxon>
        <taxon>Bacteroidota</taxon>
        <taxon>Cytophagia</taxon>
        <taxon>Cytophagales</taxon>
        <taxon>Thermoflexibacteraceae</taxon>
        <taxon>Thermoflexibacter</taxon>
    </lineage>
</organism>
<evidence type="ECO:0000313" key="2">
    <source>
        <dbReference type="Proteomes" id="UP000199513"/>
    </source>
</evidence>
<evidence type="ECO:0008006" key="3">
    <source>
        <dbReference type="Google" id="ProtNLM"/>
    </source>
</evidence>
<accession>A0A1I2JUT2</accession>
<dbReference type="Pfam" id="PF11301">
    <property type="entry name" value="DUF3103"/>
    <property type="match status" value="1"/>
</dbReference>
<dbReference type="STRING" id="1003.SAMN04488541_105914"/>
<gene>
    <name evidence="1" type="ORF">SAMN04488541_105914</name>
</gene>
<keyword evidence="2" id="KW-1185">Reference proteome</keyword>
<dbReference type="OrthoDB" id="866679at2"/>
<dbReference type="AlphaFoldDB" id="A0A1I2JUT2"/>
<dbReference type="RefSeq" id="WP_091549349.1">
    <property type="nucleotide sequence ID" value="NZ_FONY01000059.1"/>
</dbReference>
<reference evidence="1 2" key="1">
    <citation type="submission" date="2016-10" db="EMBL/GenBank/DDBJ databases">
        <authorList>
            <person name="de Groot N.N."/>
        </authorList>
    </citation>
    <scope>NUCLEOTIDE SEQUENCE [LARGE SCALE GENOMIC DNA]</scope>
    <source>
        <strain>GEY</strain>
        <strain evidence="2">DSM 9560</strain>
    </source>
</reference>